<dbReference type="GO" id="GO:0005634">
    <property type="term" value="C:nucleus"/>
    <property type="evidence" value="ECO:0007669"/>
    <property type="project" value="TreeGrafter"/>
</dbReference>
<proteinExistence type="predicted"/>
<dbReference type="GO" id="GO:0043488">
    <property type="term" value="P:regulation of mRNA stability"/>
    <property type="evidence" value="ECO:0007669"/>
    <property type="project" value="TreeGrafter"/>
</dbReference>
<dbReference type="InterPro" id="IPR036612">
    <property type="entry name" value="KH_dom_type_1_sf"/>
</dbReference>
<dbReference type="InterPro" id="IPR040148">
    <property type="entry name" value="FMR1"/>
</dbReference>
<dbReference type="InterPro" id="IPR001806">
    <property type="entry name" value="Small_GTPase"/>
</dbReference>
<dbReference type="SMART" id="SM00173">
    <property type="entry name" value="RAS"/>
    <property type="match status" value="1"/>
</dbReference>
<dbReference type="CDD" id="cd22426">
    <property type="entry name" value="KH_I_FMR1_FXR_rpt2"/>
    <property type="match status" value="1"/>
</dbReference>
<dbReference type="InterPro" id="IPR027417">
    <property type="entry name" value="P-loop_NTPase"/>
</dbReference>
<dbReference type="Gene3D" id="3.30.1370.10">
    <property type="entry name" value="K Homology domain, type 1"/>
    <property type="match status" value="2"/>
</dbReference>
<dbReference type="WBParaSite" id="maker-uti_cns_0011924-snap-gene-0.3-mRNA-1">
    <property type="protein sequence ID" value="maker-uti_cns_0011924-snap-gene-0.3-mRNA-1"/>
    <property type="gene ID" value="maker-uti_cns_0011924-snap-gene-0.3"/>
</dbReference>
<dbReference type="Proteomes" id="UP000095280">
    <property type="component" value="Unplaced"/>
</dbReference>
<dbReference type="GO" id="GO:0003924">
    <property type="term" value="F:GTPase activity"/>
    <property type="evidence" value="ECO:0007669"/>
    <property type="project" value="InterPro"/>
</dbReference>
<dbReference type="Pfam" id="PF00071">
    <property type="entry name" value="Ras"/>
    <property type="match status" value="1"/>
</dbReference>
<feature type="compositionally biased region" description="Low complexity" evidence="2">
    <location>
        <begin position="630"/>
        <end position="650"/>
    </location>
</feature>
<reference evidence="5" key="1">
    <citation type="submission" date="2016-11" db="UniProtKB">
        <authorList>
            <consortium name="WormBaseParasite"/>
        </authorList>
    </citation>
    <scope>IDENTIFICATION</scope>
</reference>
<evidence type="ECO:0000259" key="3">
    <source>
        <dbReference type="SMART" id="SM00322"/>
    </source>
</evidence>
<dbReference type="GO" id="GO:0045182">
    <property type="term" value="F:translation regulator activity"/>
    <property type="evidence" value="ECO:0007669"/>
    <property type="project" value="TreeGrafter"/>
</dbReference>
<feature type="compositionally biased region" description="Gly residues" evidence="2">
    <location>
        <begin position="659"/>
        <end position="682"/>
    </location>
</feature>
<dbReference type="PANTHER" id="PTHR10603:SF7">
    <property type="entry name" value="FRAGILE X MESSENGER RIBONUCLEOPROTEIN 1 HOMOLOG"/>
    <property type="match status" value="1"/>
</dbReference>
<protein>
    <submittedName>
        <fullName evidence="5">Agenet-like domain-containing protein</fullName>
    </submittedName>
</protein>
<dbReference type="SUPFAM" id="SSF54791">
    <property type="entry name" value="Eukaryotic type KH-domain (KH-domain type I)"/>
    <property type="match status" value="1"/>
</dbReference>
<dbReference type="GO" id="GO:0048513">
    <property type="term" value="P:animal organ development"/>
    <property type="evidence" value="ECO:0007669"/>
    <property type="project" value="TreeGrafter"/>
</dbReference>
<feature type="domain" description="K Homology" evidence="3">
    <location>
        <begin position="481"/>
        <end position="586"/>
    </location>
</feature>
<sequence>FIVLLLVRVATGTQREIEDTREYEEAERHRRLNGHQESPSGDDASQDGAATSIRHRTNKDYLVNCYVTGELAVIAGTSNNRLSTEQHTEDIAAGKNQAASSFLVQNILQGNNYNVAVVEGSVIIGAASPRKFLKGLVTKSWKAFRIREPSSKRSWMRKLKVLSHIRIGLRAVKVQCGGEFPHFLRPISLSDSQVVHAAADWSELPPVAAHRCYLWPDTSHQLSRHLAPGDSVEVLQKSGPKEGPDLAYGASGSVWQPARVLGVKGEFVICVLDGDAQQLIVDRSEVRPAGDHRPVASLHLHQCALALPRLDPPAPEAANRRPTVAEVLDALHGCRLSDEPCLVLWPGGDDAVALATPSESDAAKLALLSGFIARRLRWKAAVQCDLDEKARLLSELESARAASEAAAAARRPRLLLEFPVPAHLVGKALGSGGKTVAAARSLPGLTFIRYDNEAGVFRVFGTSPESALEARRMLELTDELVRIPTRLVGRVLGKGSLVAQSVVDKAGLHNLILGEERQPVTAAASQNGEDSAGLNGDHPADEDGSEAGKASESAEQQAGCPSTSIRLIGTREAVDSAKYMLDYQLAIARELDQLEREKLQVQASLLTPDCSGKAPSPKRKVEEKPVEQPAASQAAAADALAGKGSDSGSAPVSKTSSVNGGGGGRGAGGSPRGGRGRGGQAGGRAYANYSDYANYDHYNGDRGAPGIPSTRHSDDRRTDCPVTANANLFNQTKPPPQPRLVDFSNEQNHFTDTSARIANKAMNPTEHARHPDPRRETLDIKNLEQRACSCALAHLNSGPFSHNAFSISLFGKHPRDGRSAGLTAPGMCRHSLTSCREILAVGNHQIRAATGKAAHHRRAGAGSFADRLTLIQAIDATPTLATGSATDGFPDINMDMTTEPSLSILANSCAFGGTTTKVDAIDIGVFGVDFDTLTHFYFAFQLLQKTTERGNASTLKLSRSKQIEAKTRRASPHTEESAMHVSDYTVVIFGATGVGKTCLVQRFVTGGFRERHLATVEDLYCRLSTSHGQLCTLHVVDTAGGLQYPAMCRLAMEKANAFML</sequence>
<feature type="region of interest" description="Disordered" evidence="2">
    <location>
        <begin position="19"/>
        <end position="48"/>
    </location>
</feature>
<accession>A0A1I8IE80</accession>
<dbReference type="GO" id="GO:0005525">
    <property type="term" value="F:GTP binding"/>
    <property type="evidence" value="ECO:0007669"/>
    <property type="project" value="InterPro"/>
</dbReference>
<keyword evidence="1" id="KW-0694">RNA-binding</keyword>
<dbReference type="GO" id="GO:0045727">
    <property type="term" value="P:positive regulation of translation"/>
    <property type="evidence" value="ECO:0007669"/>
    <property type="project" value="TreeGrafter"/>
</dbReference>
<dbReference type="GO" id="GO:0003730">
    <property type="term" value="F:mRNA 3'-UTR binding"/>
    <property type="evidence" value="ECO:0007669"/>
    <property type="project" value="TreeGrafter"/>
</dbReference>
<dbReference type="GO" id="GO:0051028">
    <property type="term" value="P:mRNA transport"/>
    <property type="evidence" value="ECO:0007669"/>
    <property type="project" value="TreeGrafter"/>
</dbReference>
<feature type="compositionally biased region" description="Polar residues" evidence="2">
    <location>
        <begin position="553"/>
        <end position="563"/>
    </location>
</feature>
<dbReference type="PANTHER" id="PTHR10603">
    <property type="entry name" value="FRAGILE X MENTAL RETARDATION SYNDROME-RELATED PROTEIN"/>
    <property type="match status" value="1"/>
</dbReference>
<feature type="domain" description="K Homology" evidence="3">
    <location>
        <begin position="412"/>
        <end position="479"/>
    </location>
</feature>
<keyword evidence="4" id="KW-1185">Reference proteome</keyword>
<feature type="region of interest" description="Disordered" evidence="2">
    <location>
        <begin position="520"/>
        <end position="563"/>
    </location>
</feature>
<dbReference type="SMART" id="SM00322">
    <property type="entry name" value="KH"/>
    <property type="match status" value="2"/>
</dbReference>
<dbReference type="Gene3D" id="3.40.50.300">
    <property type="entry name" value="P-loop containing nucleotide triphosphate hydrolases"/>
    <property type="match status" value="1"/>
</dbReference>
<dbReference type="AlphaFoldDB" id="A0A1I8IE80"/>
<evidence type="ECO:0000313" key="4">
    <source>
        <dbReference type="Proteomes" id="UP000095280"/>
    </source>
</evidence>
<evidence type="ECO:0000256" key="1">
    <source>
        <dbReference type="PROSITE-ProRule" id="PRU00117"/>
    </source>
</evidence>
<dbReference type="SUPFAM" id="SSF52540">
    <property type="entry name" value="P-loop containing nucleoside triphosphate hydrolases"/>
    <property type="match status" value="1"/>
</dbReference>
<dbReference type="PROSITE" id="PS50084">
    <property type="entry name" value="KH_TYPE_1"/>
    <property type="match status" value="1"/>
</dbReference>
<evidence type="ECO:0000313" key="5">
    <source>
        <dbReference type="WBParaSite" id="maker-uti_cns_0011924-snap-gene-0.3-mRNA-1"/>
    </source>
</evidence>
<dbReference type="InterPro" id="IPR004087">
    <property type="entry name" value="KH_dom"/>
</dbReference>
<evidence type="ECO:0000256" key="2">
    <source>
        <dbReference type="SAM" id="MobiDB-lite"/>
    </source>
</evidence>
<dbReference type="PROSITE" id="PS51421">
    <property type="entry name" value="RAS"/>
    <property type="match status" value="1"/>
</dbReference>
<dbReference type="PRINTS" id="PR00449">
    <property type="entry name" value="RASTRNSFRMNG"/>
</dbReference>
<dbReference type="GO" id="GO:0010494">
    <property type="term" value="C:cytoplasmic stress granule"/>
    <property type="evidence" value="ECO:0007669"/>
    <property type="project" value="TreeGrafter"/>
</dbReference>
<organism evidence="4 5">
    <name type="scientific">Macrostomum lignano</name>
    <dbReference type="NCBI Taxonomy" id="282301"/>
    <lineage>
        <taxon>Eukaryota</taxon>
        <taxon>Metazoa</taxon>
        <taxon>Spiralia</taxon>
        <taxon>Lophotrochozoa</taxon>
        <taxon>Platyhelminthes</taxon>
        <taxon>Rhabditophora</taxon>
        <taxon>Macrostomorpha</taxon>
        <taxon>Macrostomida</taxon>
        <taxon>Macrostomidae</taxon>
        <taxon>Macrostomum</taxon>
    </lineage>
</organism>
<name>A0A1I8IE80_9PLAT</name>
<feature type="region of interest" description="Disordered" evidence="2">
    <location>
        <begin position="607"/>
        <end position="682"/>
    </location>
</feature>